<sequence length="94" mass="10741">VSIDNIQKKILRQASHHLDPTVWIGKNGITENVIKEITCVLEDHELIKIKMLHSDKENFEKNAEKIYASTNAELINSIGNVLTIYKKNTKISKK</sequence>
<dbReference type="InterPro" id="IPR001890">
    <property type="entry name" value="RNA-binding_CRM"/>
</dbReference>
<evidence type="ECO:0000256" key="1">
    <source>
        <dbReference type="ARBA" id="ARBA00022884"/>
    </source>
</evidence>
<dbReference type="EMBL" id="UINC01122391">
    <property type="protein sequence ID" value="SVC98172.1"/>
    <property type="molecule type" value="Genomic_DNA"/>
</dbReference>
<accession>A0A382RLN5</accession>
<dbReference type="AlphaFoldDB" id="A0A382RLN5"/>
<organism evidence="3">
    <name type="scientific">marine metagenome</name>
    <dbReference type="NCBI Taxonomy" id="408172"/>
    <lineage>
        <taxon>unclassified sequences</taxon>
        <taxon>metagenomes</taxon>
        <taxon>ecological metagenomes</taxon>
    </lineage>
</organism>
<proteinExistence type="predicted"/>
<dbReference type="PANTHER" id="PTHR40065">
    <property type="entry name" value="RNA-BINDING PROTEIN YHBY"/>
    <property type="match status" value="1"/>
</dbReference>
<dbReference type="Gene3D" id="3.30.110.60">
    <property type="entry name" value="YhbY-like"/>
    <property type="match status" value="1"/>
</dbReference>
<dbReference type="GO" id="GO:0003723">
    <property type="term" value="F:RNA binding"/>
    <property type="evidence" value="ECO:0007669"/>
    <property type="project" value="UniProtKB-KW"/>
</dbReference>
<dbReference type="Pfam" id="PF01985">
    <property type="entry name" value="CRS1_YhbY"/>
    <property type="match status" value="1"/>
</dbReference>
<name>A0A382RLN5_9ZZZZ</name>
<dbReference type="PANTHER" id="PTHR40065:SF3">
    <property type="entry name" value="RNA-BINDING PROTEIN YHBY"/>
    <property type="match status" value="1"/>
</dbReference>
<dbReference type="NCBIfam" id="TIGR00253">
    <property type="entry name" value="RNA_bind_YhbY"/>
    <property type="match status" value="1"/>
</dbReference>
<gene>
    <name evidence="3" type="ORF">METZ01_LOCUS351026</name>
</gene>
<feature type="domain" description="CRM" evidence="2">
    <location>
        <begin position="1"/>
        <end position="94"/>
    </location>
</feature>
<keyword evidence="1" id="KW-0694">RNA-binding</keyword>
<dbReference type="InterPro" id="IPR017924">
    <property type="entry name" value="RNA-binding_YhbY"/>
</dbReference>
<feature type="non-terminal residue" evidence="3">
    <location>
        <position position="1"/>
    </location>
</feature>
<dbReference type="PROSITE" id="PS51295">
    <property type="entry name" value="CRM"/>
    <property type="match status" value="1"/>
</dbReference>
<reference evidence="3" key="1">
    <citation type="submission" date="2018-05" db="EMBL/GenBank/DDBJ databases">
        <authorList>
            <person name="Lanie J.A."/>
            <person name="Ng W.-L."/>
            <person name="Kazmierczak K.M."/>
            <person name="Andrzejewski T.M."/>
            <person name="Davidsen T.M."/>
            <person name="Wayne K.J."/>
            <person name="Tettelin H."/>
            <person name="Glass J.I."/>
            <person name="Rusch D."/>
            <person name="Podicherti R."/>
            <person name="Tsui H.-C.T."/>
            <person name="Winkler M.E."/>
        </authorList>
    </citation>
    <scope>NUCLEOTIDE SEQUENCE</scope>
</reference>
<dbReference type="InterPro" id="IPR035920">
    <property type="entry name" value="YhbY-like_sf"/>
</dbReference>
<dbReference type="SUPFAM" id="SSF75471">
    <property type="entry name" value="YhbY-like"/>
    <property type="match status" value="1"/>
</dbReference>
<dbReference type="InterPro" id="IPR051925">
    <property type="entry name" value="RNA-binding_domain"/>
</dbReference>
<evidence type="ECO:0000259" key="2">
    <source>
        <dbReference type="PROSITE" id="PS51295"/>
    </source>
</evidence>
<protein>
    <recommendedName>
        <fullName evidence="2">CRM domain-containing protein</fullName>
    </recommendedName>
</protein>
<evidence type="ECO:0000313" key="3">
    <source>
        <dbReference type="EMBL" id="SVC98172.1"/>
    </source>
</evidence>
<dbReference type="SMART" id="SM01103">
    <property type="entry name" value="CRS1_YhbY"/>
    <property type="match status" value="1"/>
</dbReference>